<dbReference type="GO" id="GO:0003677">
    <property type="term" value="F:DNA binding"/>
    <property type="evidence" value="ECO:0007669"/>
    <property type="project" value="UniProtKB-KW"/>
</dbReference>
<dbReference type="Gene3D" id="1.10.10.10">
    <property type="entry name" value="Winged helix-like DNA-binding domain superfamily/Winged helix DNA-binding domain"/>
    <property type="match status" value="1"/>
</dbReference>
<reference evidence="5 6" key="1">
    <citation type="submission" date="2012-04" db="EMBL/GenBank/DDBJ databases">
        <title>The Genome Sequence of Bacillus cereus HuA2-1.</title>
        <authorList>
            <consortium name="The Broad Institute Genome Sequencing Platform"/>
            <consortium name="The Broad Institute Genome Sequencing Center for Infectious Disease"/>
            <person name="Feldgarden M."/>
            <person name="Van der Auwera G.A."/>
            <person name="Mahillon J."/>
            <person name="Duprez V."/>
            <person name="Timmery S."/>
            <person name="Mattelet C."/>
            <person name="Dierick K."/>
            <person name="Sun M."/>
            <person name="Yu Z."/>
            <person name="Zhu L."/>
            <person name="Hu X."/>
            <person name="Shank E.B."/>
            <person name="Swiecicka I."/>
            <person name="Hansen B.M."/>
            <person name="Andrup L."/>
            <person name="Young S.K."/>
            <person name="Zeng Q."/>
            <person name="Gargeya S."/>
            <person name="Fitzgerald M."/>
            <person name="Haas B."/>
            <person name="Abouelleil A."/>
            <person name="Alvarado L."/>
            <person name="Arachchi H.M."/>
            <person name="Berlin A."/>
            <person name="Chapman S.B."/>
            <person name="Goldberg J."/>
            <person name="Griggs A."/>
            <person name="Gujja S."/>
            <person name="Hansen M."/>
            <person name="Howarth C."/>
            <person name="Imamovic A."/>
            <person name="Larimer J."/>
            <person name="McCowen C."/>
            <person name="Montmayeur A."/>
            <person name="Murphy C."/>
            <person name="Neiman D."/>
            <person name="Pearson M."/>
            <person name="Priest M."/>
            <person name="Roberts A."/>
            <person name="Saif S."/>
            <person name="Shea T."/>
            <person name="Sisk P."/>
            <person name="Sykes S."/>
            <person name="Wortman J."/>
            <person name="Nusbaum C."/>
            <person name="Birren B."/>
        </authorList>
    </citation>
    <scope>NUCLEOTIDE SEQUENCE [LARGE SCALE GENOMIC DNA]</scope>
    <source>
        <strain evidence="5 6">HuA2-1</strain>
    </source>
</reference>
<sequence>MGYSIPPLTANEVILALEETNDWSPKTVRTLLNRLVQKKAISSHQEKGKVYTYKPLISQENYLQVETQSFLKRFYGAALKPLLVNFIKEEKLSSEDIHELKQILNHKAESPQRKDR</sequence>
<dbReference type="InterPro" id="IPR036390">
    <property type="entry name" value="WH_DNA-bd_sf"/>
</dbReference>
<evidence type="ECO:0000256" key="3">
    <source>
        <dbReference type="ARBA" id="ARBA00023125"/>
    </source>
</evidence>
<evidence type="ECO:0000313" key="6">
    <source>
        <dbReference type="Proteomes" id="UP000004136"/>
    </source>
</evidence>
<dbReference type="InterPro" id="IPR036388">
    <property type="entry name" value="WH-like_DNA-bd_sf"/>
</dbReference>
<dbReference type="AlphaFoldDB" id="J9B4D3"/>
<proteinExistence type="inferred from homology"/>
<dbReference type="Pfam" id="PF03965">
    <property type="entry name" value="Penicillinase_R"/>
    <property type="match status" value="1"/>
</dbReference>
<dbReference type="SUPFAM" id="SSF46785">
    <property type="entry name" value="Winged helix' DNA-binding domain"/>
    <property type="match status" value="1"/>
</dbReference>
<name>J9B4D3_BACCE</name>
<dbReference type="Proteomes" id="UP000004136">
    <property type="component" value="Unassembled WGS sequence"/>
</dbReference>
<dbReference type="HOGENOM" id="CLU_119090_2_1_9"/>
<protein>
    <submittedName>
        <fullName evidence="5">Uncharacterized protein</fullName>
    </submittedName>
</protein>
<keyword evidence="4" id="KW-0804">Transcription</keyword>
<dbReference type="InterPro" id="IPR005650">
    <property type="entry name" value="BlaI_family"/>
</dbReference>
<comment type="caution">
    <text evidence="5">The sequence shown here is derived from an EMBL/GenBank/DDBJ whole genome shotgun (WGS) entry which is preliminary data.</text>
</comment>
<comment type="similarity">
    <text evidence="1">Belongs to the BlaI transcriptional regulatory family.</text>
</comment>
<evidence type="ECO:0000313" key="5">
    <source>
        <dbReference type="EMBL" id="EJV73781.1"/>
    </source>
</evidence>
<dbReference type="PATRIC" id="fig|1053201.3.peg.6393"/>
<gene>
    <name evidence="5" type="ORF">IG3_06240</name>
</gene>
<organism evidence="5 6">
    <name type="scientific">Bacillus cereus HuA2-1</name>
    <dbReference type="NCBI Taxonomy" id="1053201"/>
    <lineage>
        <taxon>Bacteria</taxon>
        <taxon>Bacillati</taxon>
        <taxon>Bacillota</taxon>
        <taxon>Bacilli</taxon>
        <taxon>Bacillales</taxon>
        <taxon>Bacillaceae</taxon>
        <taxon>Bacillus</taxon>
        <taxon>Bacillus cereus group</taxon>
    </lineage>
</organism>
<evidence type="ECO:0000256" key="1">
    <source>
        <dbReference type="ARBA" id="ARBA00011046"/>
    </source>
</evidence>
<keyword evidence="2" id="KW-0805">Transcription regulation</keyword>
<evidence type="ECO:0000256" key="4">
    <source>
        <dbReference type="ARBA" id="ARBA00023163"/>
    </source>
</evidence>
<accession>J9B4D3</accession>
<dbReference type="PIRSF" id="PIRSF019455">
    <property type="entry name" value="CopR_AtkY"/>
    <property type="match status" value="1"/>
</dbReference>
<dbReference type="Gene3D" id="1.10.4040.10">
    <property type="entry name" value="Penicillinase repressor domain"/>
    <property type="match status" value="1"/>
</dbReference>
<dbReference type="EMBL" id="AHDV01000065">
    <property type="protein sequence ID" value="EJV73781.1"/>
    <property type="molecule type" value="Genomic_DNA"/>
</dbReference>
<keyword evidence="3" id="KW-0238">DNA-binding</keyword>
<dbReference type="GO" id="GO:0045892">
    <property type="term" value="P:negative regulation of DNA-templated transcription"/>
    <property type="evidence" value="ECO:0007669"/>
    <property type="project" value="InterPro"/>
</dbReference>
<evidence type="ECO:0000256" key="2">
    <source>
        <dbReference type="ARBA" id="ARBA00023015"/>
    </source>
</evidence>